<sequence>MEVSWLEKVELACRQAFTGTHIPSHNFAHHQRVWNYALEITRNLDRASSSNNDQAFLNLLVACYFHDTGLTINPGEDHGADSLRILERWLESNPNLKLLLSQSALDAVRLHDDKSYKQQGLNQHPLSLDNTLAILSIADDMDALGYLGILRYTEIYLMRGIAAQDLPSKVAANLESRFQFMAQTIKSMPELYHHQRQRYEITLQFFSRWAKQDQSNSEYATFAALVQSIVVEQKLDWKLLSTALQNHPWTDLKQFTQELVAEM</sequence>
<dbReference type="OrthoDB" id="5728337at2"/>
<dbReference type="InterPro" id="IPR006674">
    <property type="entry name" value="HD_domain"/>
</dbReference>
<dbReference type="Gene3D" id="1.10.3210.10">
    <property type="entry name" value="Hypothetical protein af1432"/>
    <property type="match status" value="1"/>
</dbReference>
<dbReference type="EMBL" id="FMYP01000077">
    <property type="protein sequence ID" value="SDD05864.1"/>
    <property type="molecule type" value="Genomic_DNA"/>
</dbReference>
<accession>A0A1G6RND8</accession>
<proteinExistence type="predicted"/>
<protein>
    <submittedName>
        <fullName evidence="2">HD domain-containing protein</fullName>
    </submittedName>
</protein>
<feature type="domain" description="HD" evidence="1">
    <location>
        <begin position="27"/>
        <end position="143"/>
    </location>
</feature>
<reference evidence="2 3" key="1">
    <citation type="submission" date="2016-09" db="EMBL/GenBank/DDBJ databases">
        <authorList>
            <person name="Capua I."/>
            <person name="De Benedictis P."/>
            <person name="Joannis T."/>
            <person name="Lombin L.H."/>
            <person name="Cattoli G."/>
        </authorList>
    </citation>
    <scope>NUCLEOTIDE SEQUENCE [LARGE SCALE GENOMIC DNA]</scope>
    <source>
        <strain evidence="2 3">A7P-90m</strain>
    </source>
</reference>
<dbReference type="AlphaFoldDB" id="A0A1G6RND8"/>
<organism evidence="2 3">
    <name type="scientific">Williamwhitmania taraxaci</name>
    <dbReference type="NCBI Taxonomy" id="1640674"/>
    <lineage>
        <taxon>Bacteria</taxon>
        <taxon>Pseudomonadati</taxon>
        <taxon>Bacteroidota</taxon>
        <taxon>Bacteroidia</taxon>
        <taxon>Bacteroidales</taxon>
        <taxon>Williamwhitmaniaceae</taxon>
        <taxon>Williamwhitmania</taxon>
    </lineage>
</organism>
<keyword evidence="3" id="KW-1185">Reference proteome</keyword>
<dbReference type="STRING" id="1640674.SAMN05216323_107712"/>
<dbReference type="SUPFAM" id="SSF109604">
    <property type="entry name" value="HD-domain/PDEase-like"/>
    <property type="match status" value="1"/>
</dbReference>
<evidence type="ECO:0000259" key="1">
    <source>
        <dbReference type="Pfam" id="PF01966"/>
    </source>
</evidence>
<evidence type="ECO:0000313" key="3">
    <source>
        <dbReference type="Proteomes" id="UP000199452"/>
    </source>
</evidence>
<dbReference type="CDD" id="cd00077">
    <property type="entry name" value="HDc"/>
    <property type="match status" value="1"/>
</dbReference>
<dbReference type="InterPro" id="IPR003607">
    <property type="entry name" value="HD/PDEase_dom"/>
</dbReference>
<dbReference type="Proteomes" id="UP000199452">
    <property type="component" value="Unassembled WGS sequence"/>
</dbReference>
<gene>
    <name evidence="2" type="ORF">SAMN05216323_107712</name>
</gene>
<evidence type="ECO:0000313" key="2">
    <source>
        <dbReference type="EMBL" id="SDD05864.1"/>
    </source>
</evidence>
<dbReference type="Pfam" id="PF01966">
    <property type="entry name" value="HD"/>
    <property type="match status" value="1"/>
</dbReference>
<dbReference type="RefSeq" id="WP_092440510.1">
    <property type="nucleotide sequence ID" value="NZ_FMYP01000077.1"/>
</dbReference>
<name>A0A1G6RND8_9BACT</name>